<dbReference type="PANTHER" id="PTHR21569">
    <property type="entry name" value="RIBOSOMAL PROTEIN S9"/>
    <property type="match status" value="1"/>
</dbReference>
<dbReference type="Gene3D" id="3.30.230.10">
    <property type="match status" value="1"/>
</dbReference>
<evidence type="ECO:0000256" key="1">
    <source>
        <dbReference type="ARBA" id="ARBA00005251"/>
    </source>
</evidence>
<feature type="region of interest" description="Disordered" evidence="7">
    <location>
        <begin position="117"/>
        <end position="139"/>
    </location>
</feature>
<comment type="caution">
    <text evidence="8">The sequence shown here is derived from an EMBL/GenBank/DDBJ whole genome shotgun (WGS) entry which is preliminary data.</text>
</comment>
<evidence type="ECO:0000256" key="4">
    <source>
        <dbReference type="ARBA" id="ARBA00035259"/>
    </source>
</evidence>
<dbReference type="InterPro" id="IPR023035">
    <property type="entry name" value="Ribosomal_uS9_bac/plastid"/>
</dbReference>
<organism evidence="8 9">
    <name type="scientific">Candidatus Tanganyikabacteria bacterium</name>
    <dbReference type="NCBI Taxonomy" id="2961651"/>
    <lineage>
        <taxon>Bacteria</taxon>
        <taxon>Bacillati</taxon>
        <taxon>Candidatus Sericytochromatia</taxon>
        <taxon>Candidatus Tanganyikabacteria</taxon>
    </lineage>
</organism>
<dbReference type="PANTHER" id="PTHR21569:SF1">
    <property type="entry name" value="SMALL RIBOSOMAL SUBUNIT PROTEIN US9M"/>
    <property type="match status" value="1"/>
</dbReference>
<keyword evidence="3 5" id="KW-0687">Ribonucleoprotein</keyword>
<sequence>MAKATTGKQVQYWGTGRRKTAVARVWLTPAQGESKAKINGRTMEDYLGGRTMLAAEIFVPLKATSNDGRYDVNVNVAGGGINGQVGAIRLGVARALLKLDPEYRSVLREEDLLTRDPRAKERKKYGRKRARKRFQFSKR</sequence>
<dbReference type="AlphaFoldDB" id="A0A937X558"/>
<evidence type="ECO:0000256" key="2">
    <source>
        <dbReference type="ARBA" id="ARBA00022980"/>
    </source>
</evidence>
<comment type="similarity">
    <text evidence="1 5 6">Belongs to the universal ribosomal protein uS9 family.</text>
</comment>
<dbReference type="SUPFAM" id="SSF54211">
    <property type="entry name" value="Ribosomal protein S5 domain 2-like"/>
    <property type="match status" value="1"/>
</dbReference>
<evidence type="ECO:0000256" key="3">
    <source>
        <dbReference type="ARBA" id="ARBA00023274"/>
    </source>
</evidence>
<dbReference type="HAMAP" id="MF_00532_B">
    <property type="entry name" value="Ribosomal_uS9_B"/>
    <property type="match status" value="1"/>
</dbReference>
<keyword evidence="2 5" id="KW-0689">Ribosomal protein</keyword>
<dbReference type="InterPro" id="IPR020568">
    <property type="entry name" value="Ribosomal_Su5_D2-typ_SF"/>
</dbReference>
<dbReference type="GO" id="GO:0003735">
    <property type="term" value="F:structural constituent of ribosome"/>
    <property type="evidence" value="ECO:0007669"/>
    <property type="project" value="InterPro"/>
</dbReference>
<accession>A0A937X558</accession>
<evidence type="ECO:0000313" key="9">
    <source>
        <dbReference type="Proteomes" id="UP000703893"/>
    </source>
</evidence>
<dbReference type="GO" id="GO:0022627">
    <property type="term" value="C:cytosolic small ribosomal subunit"/>
    <property type="evidence" value="ECO:0007669"/>
    <property type="project" value="TreeGrafter"/>
</dbReference>
<dbReference type="NCBIfam" id="NF001099">
    <property type="entry name" value="PRK00132.1"/>
    <property type="match status" value="1"/>
</dbReference>
<dbReference type="InterPro" id="IPR000754">
    <property type="entry name" value="Ribosomal_uS9"/>
</dbReference>
<feature type="compositionally biased region" description="Basic residues" evidence="7">
    <location>
        <begin position="120"/>
        <end position="139"/>
    </location>
</feature>
<evidence type="ECO:0000256" key="6">
    <source>
        <dbReference type="RuleBase" id="RU003815"/>
    </source>
</evidence>
<reference evidence="8 9" key="1">
    <citation type="submission" date="2019-03" db="EMBL/GenBank/DDBJ databases">
        <title>Lake Tanganyika Metagenome-Assembled Genomes (MAGs).</title>
        <authorList>
            <person name="Tran P."/>
        </authorList>
    </citation>
    <scope>NUCLEOTIDE SEQUENCE [LARGE SCALE GENOMIC DNA]</scope>
    <source>
        <strain evidence="8">K_DeepCast_65m_m2_236</strain>
    </source>
</reference>
<evidence type="ECO:0000256" key="5">
    <source>
        <dbReference type="HAMAP-Rule" id="MF_00532"/>
    </source>
</evidence>
<protein>
    <recommendedName>
        <fullName evidence="4 5">Small ribosomal subunit protein uS9</fullName>
    </recommendedName>
</protein>
<gene>
    <name evidence="5 8" type="primary">rpsI</name>
    <name evidence="8" type="ORF">FJZ00_12710</name>
</gene>
<dbReference type="FunFam" id="3.30.230.10:FF:000001">
    <property type="entry name" value="30S ribosomal protein S9"/>
    <property type="match status" value="1"/>
</dbReference>
<dbReference type="GO" id="GO:0003723">
    <property type="term" value="F:RNA binding"/>
    <property type="evidence" value="ECO:0007669"/>
    <property type="project" value="TreeGrafter"/>
</dbReference>
<dbReference type="GO" id="GO:0006412">
    <property type="term" value="P:translation"/>
    <property type="evidence" value="ECO:0007669"/>
    <property type="project" value="UniProtKB-UniRule"/>
</dbReference>
<evidence type="ECO:0000313" key="8">
    <source>
        <dbReference type="EMBL" id="MBM3276008.1"/>
    </source>
</evidence>
<name>A0A937X558_9BACT</name>
<evidence type="ECO:0000256" key="7">
    <source>
        <dbReference type="SAM" id="MobiDB-lite"/>
    </source>
</evidence>
<dbReference type="InterPro" id="IPR020574">
    <property type="entry name" value="Ribosomal_uS9_CS"/>
</dbReference>
<dbReference type="PROSITE" id="PS00360">
    <property type="entry name" value="RIBOSOMAL_S9"/>
    <property type="match status" value="1"/>
</dbReference>
<proteinExistence type="inferred from homology"/>
<dbReference type="Proteomes" id="UP000703893">
    <property type="component" value="Unassembled WGS sequence"/>
</dbReference>
<dbReference type="EMBL" id="VGJX01000819">
    <property type="protein sequence ID" value="MBM3276008.1"/>
    <property type="molecule type" value="Genomic_DNA"/>
</dbReference>
<dbReference type="InterPro" id="IPR014721">
    <property type="entry name" value="Ribsml_uS5_D2-typ_fold_subgr"/>
</dbReference>
<dbReference type="Pfam" id="PF00380">
    <property type="entry name" value="Ribosomal_S9"/>
    <property type="match status" value="1"/>
</dbReference>